<name>A0A0E9TWQ0_ANGAN</name>
<keyword evidence="1" id="KW-0472">Membrane</keyword>
<sequence>MSCFFSRPCTSRFLLVRWVLIIVFKVVAILTAD</sequence>
<organism evidence="2">
    <name type="scientific">Anguilla anguilla</name>
    <name type="common">European freshwater eel</name>
    <name type="synonym">Muraena anguilla</name>
    <dbReference type="NCBI Taxonomy" id="7936"/>
    <lineage>
        <taxon>Eukaryota</taxon>
        <taxon>Metazoa</taxon>
        <taxon>Chordata</taxon>
        <taxon>Craniata</taxon>
        <taxon>Vertebrata</taxon>
        <taxon>Euteleostomi</taxon>
        <taxon>Actinopterygii</taxon>
        <taxon>Neopterygii</taxon>
        <taxon>Teleostei</taxon>
        <taxon>Anguilliformes</taxon>
        <taxon>Anguillidae</taxon>
        <taxon>Anguilla</taxon>
    </lineage>
</organism>
<proteinExistence type="predicted"/>
<reference evidence="2" key="2">
    <citation type="journal article" date="2015" name="Fish Shellfish Immunol.">
        <title>Early steps in the European eel (Anguilla anguilla)-Vibrio vulnificus interaction in the gills: Role of the RtxA13 toxin.</title>
        <authorList>
            <person name="Callol A."/>
            <person name="Pajuelo D."/>
            <person name="Ebbesson L."/>
            <person name="Teles M."/>
            <person name="MacKenzie S."/>
            <person name="Amaro C."/>
        </authorList>
    </citation>
    <scope>NUCLEOTIDE SEQUENCE</scope>
</reference>
<evidence type="ECO:0000313" key="2">
    <source>
        <dbReference type="EMBL" id="JAH57976.1"/>
    </source>
</evidence>
<keyword evidence="1" id="KW-1133">Transmembrane helix</keyword>
<evidence type="ECO:0000256" key="1">
    <source>
        <dbReference type="SAM" id="Phobius"/>
    </source>
</evidence>
<feature type="transmembrane region" description="Helical" evidence="1">
    <location>
        <begin position="12"/>
        <end position="32"/>
    </location>
</feature>
<dbReference type="EMBL" id="GBXM01050601">
    <property type="protein sequence ID" value="JAH57976.1"/>
    <property type="molecule type" value="Transcribed_RNA"/>
</dbReference>
<protein>
    <submittedName>
        <fullName evidence="2">Uncharacterized protein</fullName>
    </submittedName>
</protein>
<accession>A0A0E9TWQ0</accession>
<dbReference type="AlphaFoldDB" id="A0A0E9TWQ0"/>
<keyword evidence="1" id="KW-0812">Transmembrane</keyword>
<reference evidence="2" key="1">
    <citation type="submission" date="2014-11" db="EMBL/GenBank/DDBJ databases">
        <authorList>
            <person name="Amaro Gonzalez C."/>
        </authorList>
    </citation>
    <scope>NUCLEOTIDE SEQUENCE</scope>
</reference>